<feature type="transmembrane region" description="Helical" evidence="6">
    <location>
        <begin position="123"/>
        <end position="143"/>
    </location>
</feature>
<reference evidence="8 9" key="1">
    <citation type="submission" date="2019-10" db="EMBL/GenBank/DDBJ databases">
        <title>Description of Paenibacillus choica sp. nov.</title>
        <authorList>
            <person name="Carlier A."/>
            <person name="Qi S."/>
        </authorList>
    </citation>
    <scope>NUCLEOTIDE SEQUENCE [LARGE SCALE GENOMIC DNA]</scope>
    <source>
        <strain evidence="8 9">LMG 31460</strain>
    </source>
</reference>
<feature type="transmembrane region" description="Helical" evidence="6">
    <location>
        <begin position="223"/>
        <end position="240"/>
    </location>
</feature>
<accession>A0ABX1Z8M2</accession>
<dbReference type="InterPro" id="IPR035906">
    <property type="entry name" value="MetI-like_sf"/>
</dbReference>
<keyword evidence="3 6" id="KW-0812">Transmembrane</keyword>
<evidence type="ECO:0000256" key="3">
    <source>
        <dbReference type="ARBA" id="ARBA00022692"/>
    </source>
</evidence>
<evidence type="ECO:0000256" key="4">
    <source>
        <dbReference type="ARBA" id="ARBA00022989"/>
    </source>
</evidence>
<name>A0ABX1Z8M2_9BACL</name>
<dbReference type="SUPFAM" id="SSF161098">
    <property type="entry name" value="MetI-like"/>
    <property type="match status" value="1"/>
</dbReference>
<evidence type="ECO:0000256" key="6">
    <source>
        <dbReference type="RuleBase" id="RU363032"/>
    </source>
</evidence>
<dbReference type="PROSITE" id="PS50928">
    <property type="entry name" value="ABC_TM1"/>
    <property type="match status" value="1"/>
</dbReference>
<sequence length="310" mass="35458">MKANYSVASEKSFFKRNAKKYMWFYLLAAPGMIYFIVFKYFPLWGILLAFQDYSPFLGFWKSPWIGFKHFQDFFTNEAFFLLLKNTLMLSLYNLTFYFPFVIFLAMMLSELSSVLMRKIVQTVIYLPHFLSWVVIVAITLIFFGPSGVINHYLAQTIGKEFAFMTSNEWFRPLAVFQGIWKEAGWGTVIFLAAIAGVNPDLYEAAKMDGAGRWRRIWHITLPGIRSTIIILLVLRVGSIMDANFMQVFLMSNGLNQDVSNVLDLYVYTVGLAKSQFSYGIAAGLFNSVIGLMMVVVSNYFAKKAGEDGVF</sequence>
<keyword evidence="2 6" id="KW-0813">Transport</keyword>
<keyword evidence="4 6" id="KW-1133">Transmembrane helix</keyword>
<organism evidence="8 9">
    <name type="scientific">Paenibacillus germinis</name>
    <dbReference type="NCBI Taxonomy" id="2654979"/>
    <lineage>
        <taxon>Bacteria</taxon>
        <taxon>Bacillati</taxon>
        <taxon>Bacillota</taxon>
        <taxon>Bacilli</taxon>
        <taxon>Bacillales</taxon>
        <taxon>Paenibacillaceae</taxon>
        <taxon>Paenibacillus</taxon>
    </lineage>
</organism>
<feature type="transmembrane region" description="Helical" evidence="6">
    <location>
        <begin position="183"/>
        <end position="202"/>
    </location>
</feature>
<keyword evidence="9" id="KW-1185">Reference proteome</keyword>
<feature type="transmembrane region" description="Helical" evidence="6">
    <location>
        <begin position="21"/>
        <end position="41"/>
    </location>
</feature>
<feature type="domain" description="ABC transmembrane type-1" evidence="7">
    <location>
        <begin position="83"/>
        <end position="297"/>
    </location>
</feature>
<proteinExistence type="inferred from homology"/>
<feature type="transmembrane region" description="Helical" evidence="6">
    <location>
        <begin position="91"/>
        <end position="111"/>
    </location>
</feature>
<dbReference type="Pfam" id="PF00528">
    <property type="entry name" value="BPD_transp_1"/>
    <property type="match status" value="1"/>
</dbReference>
<dbReference type="PANTHER" id="PTHR43496:SF1">
    <property type="entry name" value="POLYGALACTURONAN_RHAMNOGALACTURONAN TRANSPORT SYSTEM PERMEASE PROTEIN YTEP"/>
    <property type="match status" value="1"/>
</dbReference>
<evidence type="ECO:0000256" key="5">
    <source>
        <dbReference type="ARBA" id="ARBA00023136"/>
    </source>
</evidence>
<evidence type="ECO:0000259" key="7">
    <source>
        <dbReference type="PROSITE" id="PS50928"/>
    </source>
</evidence>
<protein>
    <submittedName>
        <fullName evidence="8">ABC transporter permease subunit</fullName>
    </submittedName>
</protein>
<dbReference type="PANTHER" id="PTHR43496">
    <property type="entry name" value="PROTEIN LPLB"/>
    <property type="match status" value="1"/>
</dbReference>
<keyword evidence="5 6" id="KW-0472">Membrane</keyword>
<evidence type="ECO:0000256" key="2">
    <source>
        <dbReference type="ARBA" id="ARBA00022448"/>
    </source>
</evidence>
<evidence type="ECO:0000313" key="8">
    <source>
        <dbReference type="EMBL" id="NOU88689.1"/>
    </source>
</evidence>
<dbReference type="CDD" id="cd06261">
    <property type="entry name" value="TM_PBP2"/>
    <property type="match status" value="1"/>
</dbReference>
<dbReference type="Gene3D" id="1.10.3720.10">
    <property type="entry name" value="MetI-like"/>
    <property type="match status" value="1"/>
</dbReference>
<comment type="similarity">
    <text evidence="6">Belongs to the binding-protein-dependent transport system permease family.</text>
</comment>
<dbReference type="Proteomes" id="UP000658690">
    <property type="component" value="Unassembled WGS sequence"/>
</dbReference>
<evidence type="ECO:0000256" key="1">
    <source>
        <dbReference type="ARBA" id="ARBA00004141"/>
    </source>
</evidence>
<comment type="caution">
    <text evidence="8">The sequence shown here is derived from an EMBL/GenBank/DDBJ whole genome shotgun (WGS) entry which is preliminary data.</text>
</comment>
<evidence type="ECO:0000313" key="9">
    <source>
        <dbReference type="Proteomes" id="UP000658690"/>
    </source>
</evidence>
<comment type="subcellular location">
    <subcellularLocation>
        <location evidence="6">Cell membrane</location>
        <topology evidence="6">Multi-pass membrane protein</topology>
    </subcellularLocation>
    <subcellularLocation>
        <location evidence="1">Membrane</location>
        <topology evidence="1">Multi-pass membrane protein</topology>
    </subcellularLocation>
</comment>
<feature type="transmembrane region" description="Helical" evidence="6">
    <location>
        <begin position="276"/>
        <end position="301"/>
    </location>
</feature>
<gene>
    <name evidence="8" type="ORF">GC102_23485</name>
</gene>
<dbReference type="InterPro" id="IPR000515">
    <property type="entry name" value="MetI-like"/>
</dbReference>
<dbReference type="EMBL" id="WHOC01000133">
    <property type="protein sequence ID" value="NOU88689.1"/>
    <property type="molecule type" value="Genomic_DNA"/>
</dbReference>